<evidence type="ECO:0000256" key="8">
    <source>
        <dbReference type="ARBA" id="ARBA00037922"/>
    </source>
</evidence>
<feature type="binding site" evidence="12">
    <location>
        <begin position="80"/>
        <end position="82"/>
    </location>
    <ligand>
        <name>NAD(+)</name>
        <dbReference type="ChEBI" id="CHEBI:57540"/>
    </ligand>
</feature>
<keyword evidence="2 12" id="KW-0028">Amino-acid biosynthesis</keyword>
<dbReference type="AlphaFoldDB" id="A0A841R9P0"/>
<comment type="subunit">
    <text evidence="12">Homotetramer.</text>
</comment>
<keyword evidence="6 12" id="KW-0520">NAD</keyword>
<keyword evidence="5 12" id="KW-0560">Oxidoreductase</keyword>
<dbReference type="CDD" id="cd02274">
    <property type="entry name" value="DHDPR_N"/>
    <property type="match status" value="1"/>
</dbReference>
<comment type="caution">
    <text evidence="12">Was originally thought to be a dihydrodipicolinate reductase (DHDPR), catalyzing the conversion of dihydrodipicolinate to tetrahydrodipicolinate. However, it was shown in E.coli that the substrate of the enzymatic reaction is not dihydrodipicolinate (DHDP) but in fact (2S,4S)-4-hydroxy-2,3,4,5-tetrahydrodipicolinic acid (HTPA), the product released by the DapA-catalyzed reaction.</text>
</comment>
<comment type="similarity">
    <text evidence="1 12">Belongs to the DapB family.</text>
</comment>
<dbReference type="Pfam" id="PF01113">
    <property type="entry name" value="DapB_N"/>
    <property type="match status" value="1"/>
</dbReference>
<feature type="binding site" evidence="12">
    <location>
        <position position="31"/>
    </location>
    <ligand>
        <name>NAD(+)</name>
        <dbReference type="ChEBI" id="CHEBI:57540"/>
    </ligand>
</feature>
<dbReference type="EMBL" id="JACHGJ010000003">
    <property type="protein sequence ID" value="MBB6480625.1"/>
    <property type="molecule type" value="Genomic_DNA"/>
</dbReference>
<evidence type="ECO:0000313" key="16">
    <source>
        <dbReference type="Proteomes" id="UP000587760"/>
    </source>
</evidence>
<accession>A0A841R9P0</accession>
<dbReference type="EC" id="1.17.1.8" evidence="9 12"/>
<comment type="catalytic activity">
    <reaction evidence="10 12">
        <text>(S)-2,3,4,5-tetrahydrodipicolinate + NADP(+) + H2O = (2S,4S)-4-hydroxy-2,3,4,5-tetrahydrodipicolinate + NADPH + H(+)</text>
        <dbReference type="Rhea" id="RHEA:35331"/>
        <dbReference type="ChEBI" id="CHEBI:15377"/>
        <dbReference type="ChEBI" id="CHEBI:15378"/>
        <dbReference type="ChEBI" id="CHEBI:16845"/>
        <dbReference type="ChEBI" id="CHEBI:57783"/>
        <dbReference type="ChEBI" id="CHEBI:58349"/>
        <dbReference type="ChEBI" id="CHEBI:67139"/>
        <dbReference type="EC" id="1.17.1.8"/>
    </reaction>
</comment>
<comment type="caution">
    <text evidence="12">Lacks conserved residue(s) required for the propagation of feature annotation.</text>
</comment>
<dbReference type="Pfam" id="PF05173">
    <property type="entry name" value="DapB_C"/>
    <property type="match status" value="1"/>
</dbReference>
<protein>
    <recommendedName>
        <fullName evidence="9 12">4-hydroxy-tetrahydrodipicolinate reductase</fullName>
        <shortName evidence="12">HTPA reductase</shortName>
        <ecNumber evidence="9 12">1.17.1.8</ecNumber>
    </recommendedName>
</protein>
<dbReference type="NCBIfam" id="TIGR00036">
    <property type="entry name" value="dapB"/>
    <property type="match status" value="1"/>
</dbReference>
<name>A0A841R9P0_9SPIO</name>
<dbReference type="InterPro" id="IPR023940">
    <property type="entry name" value="DHDPR_bac"/>
</dbReference>
<dbReference type="GO" id="GO:0005737">
    <property type="term" value="C:cytoplasm"/>
    <property type="evidence" value="ECO:0007669"/>
    <property type="project" value="UniProtKB-SubCell"/>
</dbReference>
<evidence type="ECO:0000256" key="4">
    <source>
        <dbReference type="ARBA" id="ARBA00022915"/>
    </source>
</evidence>
<sequence>MNIVINGYGRMGHQIEEILLERGDTVSARIDISGRSDYPDLTGAILNELKPDAVIEFATEDCVVKHAEICSKAGVPLVVGTTGWSDRVGKVKEIIESNNSAYLYGSNFSVGAHMFFALVEKAAAMINPLPEYDIFMTEFHHNKKVDSPSGTALTTAHKIIENNNRKTEIVIDPLQRKIEENELHVASVRGGSVPGTHSVYMDSLADTIEITHRARSRKGFAMGSVLAAQWLMGKKGFFTIEDYIKDLLGQ</sequence>
<evidence type="ECO:0000256" key="1">
    <source>
        <dbReference type="ARBA" id="ARBA00006642"/>
    </source>
</evidence>
<comment type="function">
    <text evidence="12">Catalyzes the conversion of 4-hydroxy-tetrahydrodipicolinate (HTPA) to tetrahydrodipicolinate.</text>
</comment>
<evidence type="ECO:0000256" key="2">
    <source>
        <dbReference type="ARBA" id="ARBA00022605"/>
    </source>
</evidence>
<keyword evidence="16" id="KW-1185">Reference proteome</keyword>
<evidence type="ECO:0000259" key="14">
    <source>
        <dbReference type="Pfam" id="PF05173"/>
    </source>
</evidence>
<feature type="binding site" evidence="12">
    <location>
        <begin position="105"/>
        <end position="108"/>
    </location>
    <ligand>
        <name>NAD(+)</name>
        <dbReference type="ChEBI" id="CHEBI:57540"/>
    </ligand>
</feature>
<keyword evidence="7 12" id="KW-0457">Lysine biosynthesis</keyword>
<organism evidence="15 16">
    <name type="scientific">Spirochaeta isovalerica</name>
    <dbReference type="NCBI Taxonomy" id="150"/>
    <lineage>
        <taxon>Bacteria</taxon>
        <taxon>Pseudomonadati</taxon>
        <taxon>Spirochaetota</taxon>
        <taxon>Spirochaetia</taxon>
        <taxon>Spirochaetales</taxon>
        <taxon>Spirochaetaceae</taxon>
        <taxon>Spirochaeta</taxon>
    </lineage>
</organism>
<comment type="caution">
    <text evidence="15">The sequence shown here is derived from an EMBL/GenBank/DDBJ whole genome shotgun (WGS) entry which is preliminary data.</text>
</comment>
<dbReference type="SUPFAM" id="SSF51735">
    <property type="entry name" value="NAD(P)-binding Rossmann-fold domains"/>
    <property type="match status" value="1"/>
</dbReference>
<reference evidence="15 16" key="1">
    <citation type="submission" date="2020-08" db="EMBL/GenBank/DDBJ databases">
        <title>Genomic Encyclopedia of Type Strains, Phase IV (KMG-IV): sequencing the most valuable type-strain genomes for metagenomic binning, comparative biology and taxonomic classification.</title>
        <authorList>
            <person name="Goeker M."/>
        </authorList>
    </citation>
    <scope>NUCLEOTIDE SEQUENCE [LARGE SCALE GENOMIC DNA]</scope>
    <source>
        <strain evidence="15 16">DSM 2461</strain>
    </source>
</reference>
<dbReference type="RefSeq" id="WP_184746882.1">
    <property type="nucleotide sequence ID" value="NZ_JACHGJ010000003.1"/>
</dbReference>
<keyword evidence="3 12" id="KW-0521">NADP</keyword>
<dbReference type="Proteomes" id="UP000587760">
    <property type="component" value="Unassembled WGS sequence"/>
</dbReference>
<dbReference type="PANTHER" id="PTHR20836:SF0">
    <property type="entry name" value="4-HYDROXY-TETRAHYDRODIPICOLINATE REDUCTASE 1, CHLOROPLASTIC-RELATED"/>
    <property type="match status" value="1"/>
</dbReference>
<proteinExistence type="inferred from homology"/>
<feature type="active site" description="Proton donor/acceptor" evidence="12">
    <location>
        <position position="140"/>
    </location>
</feature>
<evidence type="ECO:0000256" key="5">
    <source>
        <dbReference type="ARBA" id="ARBA00023002"/>
    </source>
</evidence>
<dbReference type="PIRSF" id="PIRSF000161">
    <property type="entry name" value="DHPR"/>
    <property type="match status" value="1"/>
</dbReference>
<dbReference type="GO" id="GO:0019877">
    <property type="term" value="P:diaminopimelate biosynthetic process"/>
    <property type="evidence" value="ECO:0007669"/>
    <property type="project" value="UniProtKB-UniRule"/>
</dbReference>
<feature type="domain" description="Dihydrodipicolinate reductase N-terminal" evidence="13">
    <location>
        <begin position="1"/>
        <end position="96"/>
    </location>
</feature>
<feature type="binding site" evidence="12">
    <location>
        <position position="141"/>
    </location>
    <ligand>
        <name>(S)-2,3,4,5-tetrahydrodipicolinate</name>
        <dbReference type="ChEBI" id="CHEBI:16845"/>
    </ligand>
</feature>
<dbReference type="InterPro" id="IPR036291">
    <property type="entry name" value="NAD(P)-bd_dom_sf"/>
</dbReference>
<comment type="pathway">
    <text evidence="8 12">Amino-acid biosynthesis; L-lysine biosynthesis via DAP pathway; (S)-tetrahydrodipicolinate from L-aspartate: step 4/4.</text>
</comment>
<comment type="catalytic activity">
    <reaction evidence="11 12">
        <text>(S)-2,3,4,5-tetrahydrodipicolinate + NAD(+) + H2O = (2S,4S)-4-hydroxy-2,3,4,5-tetrahydrodipicolinate + NADH + H(+)</text>
        <dbReference type="Rhea" id="RHEA:35323"/>
        <dbReference type="ChEBI" id="CHEBI:15377"/>
        <dbReference type="ChEBI" id="CHEBI:15378"/>
        <dbReference type="ChEBI" id="CHEBI:16845"/>
        <dbReference type="ChEBI" id="CHEBI:57540"/>
        <dbReference type="ChEBI" id="CHEBI:57945"/>
        <dbReference type="ChEBI" id="CHEBI:67139"/>
        <dbReference type="EC" id="1.17.1.8"/>
    </reaction>
</comment>
<dbReference type="GO" id="GO:0016726">
    <property type="term" value="F:oxidoreductase activity, acting on CH or CH2 groups, NAD or NADP as acceptor"/>
    <property type="evidence" value="ECO:0007669"/>
    <property type="project" value="UniProtKB-UniRule"/>
</dbReference>
<comment type="subcellular location">
    <subcellularLocation>
        <location evidence="12">Cytoplasm</location>
    </subcellularLocation>
</comment>
<dbReference type="GO" id="GO:0009089">
    <property type="term" value="P:lysine biosynthetic process via diaminopimelate"/>
    <property type="evidence" value="ECO:0007669"/>
    <property type="project" value="UniProtKB-UniRule"/>
</dbReference>
<evidence type="ECO:0000256" key="11">
    <source>
        <dbReference type="ARBA" id="ARBA00049396"/>
    </source>
</evidence>
<keyword evidence="4 12" id="KW-0220">Diaminopimelate biosynthesis</keyword>
<dbReference type="HAMAP" id="MF_00102">
    <property type="entry name" value="DapB"/>
    <property type="match status" value="1"/>
</dbReference>
<evidence type="ECO:0000256" key="6">
    <source>
        <dbReference type="ARBA" id="ARBA00023027"/>
    </source>
</evidence>
<dbReference type="InterPro" id="IPR000846">
    <property type="entry name" value="DapB_N"/>
</dbReference>
<feature type="active site" description="Proton donor" evidence="12">
    <location>
        <position position="144"/>
    </location>
</feature>
<evidence type="ECO:0000313" key="15">
    <source>
        <dbReference type="EMBL" id="MBB6480625.1"/>
    </source>
</evidence>
<dbReference type="SUPFAM" id="SSF55347">
    <property type="entry name" value="Glyceraldehyde-3-phosphate dehydrogenase-like, C-terminal domain"/>
    <property type="match status" value="1"/>
</dbReference>
<keyword evidence="12" id="KW-0963">Cytoplasm</keyword>
<feature type="domain" description="Dihydrodipicolinate reductase C-terminal" evidence="14">
    <location>
        <begin position="111"/>
        <end position="243"/>
    </location>
</feature>
<feature type="binding site" evidence="12">
    <location>
        <position position="35"/>
    </location>
    <ligand>
        <name>NADP(+)</name>
        <dbReference type="ChEBI" id="CHEBI:58349"/>
    </ligand>
</feature>
<dbReference type="GO" id="GO:0051287">
    <property type="term" value="F:NAD binding"/>
    <property type="evidence" value="ECO:0007669"/>
    <property type="project" value="UniProtKB-UniRule"/>
</dbReference>
<dbReference type="PANTHER" id="PTHR20836">
    <property type="entry name" value="DIHYDRODIPICOLINATE REDUCTASE"/>
    <property type="match status" value="1"/>
</dbReference>
<dbReference type="InterPro" id="IPR022663">
    <property type="entry name" value="DapB_C"/>
</dbReference>
<dbReference type="Gene3D" id="3.40.50.720">
    <property type="entry name" value="NAD(P)-binding Rossmann-like Domain"/>
    <property type="match status" value="1"/>
</dbReference>
<dbReference type="UniPathway" id="UPA00034">
    <property type="reaction ID" value="UER00018"/>
</dbReference>
<gene>
    <name evidence="12" type="primary">dapB</name>
    <name evidence="15" type="ORF">HNR50_002288</name>
</gene>
<evidence type="ECO:0000256" key="3">
    <source>
        <dbReference type="ARBA" id="ARBA00022857"/>
    </source>
</evidence>
<dbReference type="GO" id="GO:0008839">
    <property type="term" value="F:4-hydroxy-tetrahydrodipicolinate reductase"/>
    <property type="evidence" value="ECO:0007669"/>
    <property type="project" value="UniProtKB-UniRule"/>
</dbReference>
<evidence type="ECO:0000256" key="7">
    <source>
        <dbReference type="ARBA" id="ARBA00023154"/>
    </source>
</evidence>
<feature type="binding site" evidence="12">
    <location>
        <begin position="150"/>
        <end position="151"/>
    </location>
    <ligand>
        <name>(S)-2,3,4,5-tetrahydrodipicolinate</name>
        <dbReference type="ChEBI" id="CHEBI:16845"/>
    </ligand>
</feature>
<evidence type="ECO:0000256" key="9">
    <source>
        <dbReference type="ARBA" id="ARBA00038983"/>
    </source>
</evidence>
<dbReference type="GO" id="GO:0050661">
    <property type="term" value="F:NADP binding"/>
    <property type="evidence" value="ECO:0007669"/>
    <property type="project" value="UniProtKB-UniRule"/>
</dbReference>
<evidence type="ECO:0000256" key="10">
    <source>
        <dbReference type="ARBA" id="ARBA00049080"/>
    </source>
</evidence>
<dbReference type="Gene3D" id="3.30.360.10">
    <property type="entry name" value="Dihydrodipicolinate Reductase, domain 2"/>
    <property type="match status" value="1"/>
</dbReference>
<evidence type="ECO:0000256" key="12">
    <source>
        <dbReference type="HAMAP-Rule" id="MF_00102"/>
    </source>
</evidence>
<evidence type="ECO:0000259" key="13">
    <source>
        <dbReference type="Pfam" id="PF01113"/>
    </source>
</evidence>